<dbReference type="Pfam" id="PF07606">
    <property type="entry name" value="DUF1569"/>
    <property type="match status" value="1"/>
</dbReference>
<evidence type="ECO:0000313" key="1">
    <source>
        <dbReference type="EMBL" id="PQJ14405.1"/>
    </source>
</evidence>
<dbReference type="AlphaFoldDB" id="A0A2S7T4J0"/>
<reference evidence="2" key="1">
    <citation type="submission" date="2016-11" db="EMBL/GenBank/DDBJ databases">
        <title>Trade-off between light-utilization and light-protection in marine flavobacteria.</title>
        <authorList>
            <person name="Kumagai Y."/>
            <person name="Yoshizawa S."/>
            <person name="Kogure K."/>
        </authorList>
    </citation>
    <scope>NUCLEOTIDE SEQUENCE [LARGE SCALE GENOMIC DNA]</scope>
    <source>
        <strain evidence="2">SG-18</strain>
    </source>
</reference>
<name>A0A2S7T4J0_9FLAO</name>
<dbReference type="Proteomes" id="UP000239366">
    <property type="component" value="Unassembled WGS sequence"/>
</dbReference>
<dbReference type="InterPro" id="IPR034660">
    <property type="entry name" value="DinB/YfiT-like"/>
</dbReference>
<dbReference type="InterPro" id="IPR011463">
    <property type="entry name" value="DUF1569"/>
</dbReference>
<evidence type="ECO:0000313" key="2">
    <source>
        <dbReference type="Proteomes" id="UP000239366"/>
    </source>
</evidence>
<sequence>MKSLLEEPAHREIHARIEKLHAEQVPGWGKMRVAQMLRHCQFPIETAMGTKPMRSPNLLMKLIFKSFKKSMYNDKLWKQGLPTPKSFMVEDDRDFNYEKNQLLRLVDDFHALKVKEDWPDHPAFGSFSKEQWGKMQYKHLDHHLRQFGV</sequence>
<gene>
    <name evidence="1" type="ORF">BST99_00380</name>
</gene>
<dbReference type="OrthoDB" id="2599194at2"/>
<organism evidence="1 2">
    <name type="scientific">Aureicoccus marinus</name>
    <dbReference type="NCBI Taxonomy" id="754435"/>
    <lineage>
        <taxon>Bacteria</taxon>
        <taxon>Pseudomonadati</taxon>
        <taxon>Bacteroidota</taxon>
        <taxon>Flavobacteriia</taxon>
        <taxon>Flavobacteriales</taxon>
        <taxon>Flavobacteriaceae</taxon>
        <taxon>Aureicoccus</taxon>
    </lineage>
</organism>
<comment type="caution">
    <text evidence="1">The sequence shown here is derived from an EMBL/GenBank/DDBJ whole genome shotgun (WGS) entry which is preliminary data.</text>
</comment>
<dbReference type="RefSeq" id="WP_105000037.1">
    <property type="nucleotide sequence ID" value="NZ_MQVX01000001.1"/>
</dbReference>
<dbReference type="Gene3D" id="1.20.120.450">
    <property type="entry name" value="dinb family like domain"/>
    <property type="match status" value="1"/>
</dbReference>
<protein>
    <recommendedName>
        <fullName evidence="3">DUF1569 domain-containing protein</fullName>
    </recommendedName>
</protein>
<keyword evidence="2" id="KW-1185">Reference proteome</keyword>
<dbReference type="EMBL" id="MQVX01000001">
    <property type="protein sequence ID" value="PQJ14405.1"/>
    <property type="molecule type" value="Genomic_DNA"/>
</dbReference>
<accession>A0A2S7T4J0</accession>
<evidence type="ECO:0008006" key="3">
    <source>
        <dbReference type="Google" id="ProtNLM"/>
    </source>
</evidence>
<proteinExistence type="predicted"/>